<dbReference type="GO" id="GO:0015288">
    <property type="term" value="F:porin activity"/>
    <property type="evidence" value="ECO:0007669"/>
    <property type="project" value="TreeGrafter"/>
</dbReference>
<keyword evidence="4" id="KW-1134">Transmembrane beta strand</keyword>
<dbReference type="InterPro" id="IPR003423">
    <property type="entry name" value="OMP_efflux"/>
</dbReference>
<evidence type="ECO:0000256" key="1">
    <source>
        <dbReference type="ARBA" id="ARBA00004442"/>
    </source>
</evidence>
<evidence type="ECO:0000313" key="12">
    <source>
        <dbReference type="Proteomes" id="UP000293902"/>
    </source>
</evidence>
<evidence type="ECO:0000256" key="7">
    <source>
        <dbReference type="ARBA" id="ARBA00023237"/>
    </source>
</evidence>
<dbReference type="GO" id="GO:0009279">
    <property type="term" value="C:cell outer membrane"/>
    <property type="evidence" value="ECO:0007669"/>
    <property type="project" value="UniProtKB-SubCell"/>
</dbReference>
<reference evidence="9 12" key="2">
    <citation type="submission" date="2019-02" db="EMBL/GenBank/DDBJ databases">
        <title>Complete genome sequence of Desulfobacter hydrogenophilus AcRS1.</title>
        <authorList>
            <person name="Marietou A."/>
            <person name="Lund M.B."/>
            <person name="Marshall I.P.G."/>
            <person name="Schreiber L."/>
            <person name="Jorgensen B."/>
        </authorList>
    </citation>
    <scope>NUCLEOTIDE SEQUENCE [LARGE SCALE GENOMIC DNA]</scope>
    <source>
        <strain evidence="9 12">AcRS1</strain>
    </source>
</reference>
<dbReference type="EMBL" id="QLNI01000007">
    <property type="protein sequence ID" value="RAM03216.1"/>
    <property type="molecule type" value="Genomic_DNA"/>
</dbReference>
<feature type="chain" id="PRO_5030062982" evidence="8">
    <location>
        <begin position="40"/>
        <end position="457"/>
    </location>
</feature>
<evidence type="ECO:0000256" key="4">
    <source>
        <dbReference type="ARBA" id="ARBA00022452"/>
    </source>
</evidence>
<name>A0A328FGB4_9BACT</name>
<keyword evidence="7" id="KW-0998">Cell outer membrane</keyword>
<dbReference type="GO" id="GO:0015562">
    <property type="term" value="F:efflux transmembrane transporter activity"/>
    <property type="evidence" value="ECO:0007669"/>
    <property type="project" value="InterPro"/>
</dbReference>
<evidence type="ECO:0000313" key="9">
    <source>
        <dbReference type="EMBL" id="QBH11564.1"/>
    </source>
</evidence>
<dbReference type="Proteomes" id="UP000293902">
    <property type="component" value="Chromosome"/>
</dbReference>
<evidence type="ECO:0000313" key="11">
    <source>
        <dbReference type="Proteomes" id="UP000248798"/>
    </source>
</evidence>
<evidence type="ECO:0000256" key="2">
    <source>
        <dbReference type="ARBA" id="ARBA00007613"/>
    </source>
</evidence>
<sequence>MTWICKYKKGRKWLTTSAARMIMIICLYCLLSHMPFALAQDTVPDVWTGPEAVQFALKNNPDAQMAIKRIAWSAAAIKEANAAFYPQLGVQAGYSRTNNPMYSFGNILNQGVFSNSIDFNDPGETDDLQLMLQLTYRIYNGGRSQASVNAATARKKAAMLQEEAVKNSLGFAVVKSFFNIVQARENVNARQAAVQAIDASIHVARARFEEGDLLKQELLNLAVQQSLADEDLIQAQHGLALSKQSLLNVLGLSGSQVDINLAQTPLQPVPSRPDFKDRSEIKAMHFLIQAKQAGLRQAKSGYYPTADAFGSYQVDKGFEMSSGSGDSWMAGIRVNMTLFDGKQTDARVQQANIALAQTKDELRKIELAYALEIRQAVLNLDQTDKRCRVTEKMVTSAQESARLFRERFKVGLVLSSELIDTENRLTEAQVRHAMANAEHRIAVANLRRACGLLQYSD</sequence>
<evidence type="ECO:0000256" key="3">
    <source>
        <dbReference type="ARBA" id="ARBA00022448"/>
    </source>
</evidence>
<dbReference type="Proteomes" id="UP000248798">
    <property type="component" value="Unassembled WGS sequence"/>
</dbReference>
<evidence type="ECO:0000256" key="6">
    <source>
        <dbReference type="ARBA" id="ARBA00023136"/>
    </source>
</evidence>
<feature type="signal peptide" evidence="8">
    <location>
        <begin position="1"/>
        <end position="39"/>
    </location>
</feature>
<dbReference type="Pfam" id="PF02321">
    <property type="entry name" value="OEP"/>
    <property type="match status" value="2"/>
</dbReference>
<dbReference type="AlphaFoldDB" id="A0A328FGB4"/>
<dbReference type="GO" id="GO:1990281">
    <property type="term" value="C:efflux pump complex"/>
    <property type="evidence" value="ECO:0007669"/>
    <property type="project" value="TreeGrafter"/>
</dbReference>
<reference evidence="10 11" key="1">
    <citation type="submission" date="2018-06" db="EMBL/GenBank/DDBJ databases">
        <title>Complete Genome Sequence of Desulfobacter hydrogenophilus (DSM3380).</title>
        <authorList>
            <person name="Marietou A."/>
            <person name="Schreiber L."/>
            <person name="Marshall I."/>
            <person name="Jorgensen B."/>
        </authorList>
    </citation>
    <scope>NUCLEOTIDE SEQUENCE [LARGE SCALE GENOMIC DNA]</scope>
    <source>
        <strain evidence="10 11">DSM 3380</strain>
    </source>
</reference>
<comment type="similarity">
    <text evidence="2">Belongs to the outer membrane factor (OMF) (TC 1.B.17) family.</text>
</comment>
<dbReference type="PANTHER" id="PTHR30026:SF20">
    <property type="entry name" value="OUTER MEMBRANE PROTEIN TOLC"/>
    <property type="match status" value="1"/>
</dbReference>
<gene>
    <name evidence="10" type="ORF">DO021_04425</name>
    <name evidence="9" type="ORF">EYB58_00690</name>
</gene>
<dbReference type="PANTHER" id="PTHR30026">
    <property type="entry name" value="OUTER MEMBRANE PROTEIN TOLC"/>
    <property type="match status" value="1"/>
</dbReference>
<keyword evidence="8" id="KW-0732">Signal</keyword>
<dbReference type="OrthoDB" id="5498081at2"/>
<proteinExistence type="inferred from homology"/>
<keyword evidence="5" id="KW-0812">Transmembrane</keyword>
<dbReference type="EMBL" id="CP036313">
    <property type="protein sequence ID" value="QBH11564.1"/>
    <property type="molecule type" value="Genomic_DNA"/>
</dbReference>
<comment type="subcellular location">
    <subcellularLocation>
        <location evidence="1">Cell outer membrane</location>
    </subcellularLocation>
</comment>
<protein>
    <submittedName>
        <fullName evidence="10">TolC family protein</fullName>
    </submittedName>
</protein>
<keyword evidence="12" id="KW-1185">Reference proteome</keyword>
<organism evidence="10 11">
    <name type="scientific">Desulfobacter hydrogenophilus</name>
    <dbReference type="NCBI Taxonomy" id="2291"/>
    <lineage>
        <taxon>Bacteria</taxon>
        <taxon>Pseudomonadati</taxon>
        <taxon>Thermodesulfobacteriota</taxon>
        <taxon>Desulfobacteria</taxon>
        <taxon>Desulfobacterales</taxon>
        <taxon>Desulfobacteraceae</taxon>
        <taxon>Desulfobacter</taxon>
    </lineage>
</organism>
<dbReference type="Gene3D" id="1.20.1600.10">
    <property type="entry name" value="Outer membrane efflux proteins (OEP)"/>
    <property type="match status" value="1"/>
</dbReference>
<evidence type="ECO:0000313" key="10">
    <source>
        <dbReference type="EMBL" id="RAM03216.1"/>
    </source>
</evidence>
<dbReference type="InterPro" id="IPR051906">
    <property type="entry name" value="TolC-like"/>
</dbReference>
<dbReference type="SUPFAM" id="SSF56954">
    <property type="entry name" value="Outer membrane efflux proteins (OEP)"/>
    <property type="match status" value="1"/>
</dbReference>
<accession>A0A328FGB4</accession>
<evidence type="ECO:0000256" key="5">
    <source>
        <dbReference type="ARBA" id="ARBA00022692"/>
    </source>
</evidence>
<keyword evidence="3" id="KW-0813">Transport</keyword>
<keyword evidence="6" id="KW-0472">Membrane</keyword>
<evidence type="ECO:0000256" key="8">
    <source>
        <dbReference type="SAM" id="SignalP"/>
    </source>
</evidence>